<evidence type="ECO:0000313" key="9">
    <source>
        <dbReference type="Proteomes" id="UP000824782"/>
    </source>
</evidence>
<keyword evidence="9" id="KW-1185">Reference proteome</keyword>
<evidence type="ECO:0000313" key="8">
    <source>
        <dbReference type="EMBL" id="KAG8546960.1"/>
    </source>
</evidence>
<keyword evidence="5 6" id="KW-0408">Iron</keyword>
<evidence type="ECO:0000256" key="6">
    <source>
        <dbReference type="PIRSR" id="PIRSR602401-1"/>
    </source>
</evidence>
<feature type="binding site" description="axial binding residue" evidence="6">
    <location>
        <position position="118"/>
    </location>
    <ligand>
        <name>heme</name>
        <dbReference type="ChEBI" id="CHEBI:30413"/>
    </ligand>
    <ligandPart>
        <name>Fe</name>
        <dbReference type="ChEBI" id="CHEBI:18248"/>
    </ligandPart>
</feature>
<evidence type="ECO:0000256" key="7">
    <source>
        <dbReference type="RuleBase" id="RU000461"/>
    </source>
</evidence>
<dbReference type="Gene3D" id="1.10.630.10">
    <property type="entry name" value="Cytochrome P450"/>
    <property type="match status" value="1"/>
</dbReference>
<dbReference type="PANTHER" id="PTHR24300:SF368">
    <property type="entry name" value="CYTOCHROME P450, FAMILY 2, SUBFAMILY AB, POLYPEPTIDE 1"/>
    <property type="match status" value="1"/>
</dbReference>
<evidence type="ECO:0000256" key="2">
    <source>
        <dbReference type="ARBA" id="ARBA00010617"/>
    </source>
</evidence>
<dbReference type="InterPro" id="IPR002401">
    <property type="entry name" value="Cyt_P450_E_grp-I"/>
</dbReference>
<proteinExistence type="inferred from homology"/>
<dbReference type="GO" id="GO:0016712">
    <property type="term" value="F:oxidoreductase activity, acting on paired donors, with incorporation or reduction of molecular oxygen, reduced flavin or flavoprotein as one donor, and incorporation of one atom of oxygen"/>
    <property type="evidence" value="ECO:0007669"/>
    <property type="project" value="TreeGrafter"/>
</dbReference>
<dbReference type="GO" id="GO:0006805">
    <property type="term" value="P:xenobiotic metabolic process"/>
    <property type="evidence" value="ECO:0007669"/>
    <property type="project" value="TreeGrafter"/>
</dbReference>
<sequence length="171" mass="19537">MLQAKVHKEIDAFLENNENLQYEDCTNLPYTNAVIHEIQRFSNVAPLGLPKICTQDIKLQNYSITKGTIIETNLASVHMDPKKWKFPDSFNPSNFLNKEGKFQDNEAFLPFSTGLRICIGEQMARTEIFIFFTILMKTLRFHLPSGVTKSNLNGRGTTSTPHPYKICVIPR</sequence>
<evidence type="ECO:0000256" key="3">
    <source>
        <dbReference type="ARBA" id="ARBA00022617"/>
    </source>
</evidence>
<dbReference type="EMBL" id="WNYA01000876">
    <property type="protein sequence ID" value="KAG8546960.1"/>
    <property type="molecule type" value="Genomic_DNA"/>
</dbReference>
<accession>A0AAV6ZHW8</accession>
<evidence type="ECO:0000256" key="1">
    <source>
        <dbReference type="ARBA" id="ARBA00001971"/>
    </source>
</evidence>
<dbReference type="Proteomes" id="UP000824782">
    <property type="component" value="Unassembled WGS sequence"/>
</dbReference>
<keyword evidence="3 6" id="KW-0349">Heme</keyword>
<comment type="similarity">
    <text evidence="2 7">Belongs to the cytochrome P450 family.</text>
</comment>
<dbReference type="SUPFAM" id="SSF48264">
    <property type="entry name" value="Cytochrome P450"/>
    <property type="match status" value="1"/>
</dbReference>
<dbReference type="GO" id="GO:0005506">
    <property type="term" value="F:iron ion binding"/>
    <property type="evidence" value="ECO:0007669"/>
    <property type="project" value="InterPro"/>
</dbReference>
<dbReference type="InterPro" id="IPR001128">
    <property type="entry name" value="Cyt_P450"/>
</dbReference>
<dbReference type="PROSITE" id="PS00086">
    <property type="entry name" value="CYTOCHROME_P450"/>
    <property type="match status" value="1"/>
</dbReference>
<keyword evidence="7" id="KW-0503">Monooxygenase</keyword>
<dbReference type="InterPro" id="IPR017972">
    <property type="entry name" value="Cyt_P450_CS"/>
</dbReference>
<dbReference type="PANTHER" id="PTHR24300">
    <property type="entry name" value="CYTOCHROME P450 508A4-RELATED"/>
    <property type="match status" value="1"/>
</dbReference>
<comment type="caution">
    <text evidence="8">The sequence shown here is derived from an EMBL/GenBank/DDBJ whole genome shotgun (WGS) entry which is preliminary data.</text>
</comment>
<dbReference type="Pfam" id="PF00067">
    <property type="entry name" value="p450"/>
    <property type="match status" value="1"/>
</dbReference>
<protein>
    <recommendedName>
        <fullName evidence="10">Cytochrome P450</fullName>
    </recommendedName>
</protein>
<name>A0AAV6ZHW8_ENGPU</name>
<dbReference type="GO" id="GO:0006082">
    <property type="term" value="P:organic acid metabolic process"/>
    <property type="evidence" value="ECO:0007669"/>
    <property type="project" value="TreeGrafter"/>
</dbReference>
<dbReference type="GO" id="GO:0005737">
    <property type="term" value="C:cytoplasm"/>
    <property type="evidence" value="ECO:0007669"/>
    <property type="project" value="TreeGrafter"/>
</dbReference>
<gene>
    <name evidence="8" type="ORF">GDO81_029410</name>
</gene>
<reference evidence="8" key="1">
    <citation type="thesis" date="2020" institute="ProQuest LLC" country="789 East Eisenhower Parkway, Ann Arbor, MI, USA">
        <title>Comparative Genomics and Chromosome Evolution.</title>
        <authorList>
            <person name="Mudd A.B."/>
        </authorList>
    </citation>
    <scope>NUCLEOTIDE SEQUENCE</scope>
    <source>
        <strain evidence="8">237g6f4</strain>
        <tissue evidence="8">Blood</tissue>
    </source>
</reference>
<evidence type="ECO:0008006" key="10">
    <source>
        <dbReference type="Google" id="ProtNLM"/>
    </source>
</evidence>
<evidence type="ECO:0000256" key="4">
    <source>
        <dbReference type="ARBA" id="ARBA00022723"/>
    </source>
</evidence>
<dbReference type="PRINTS" id="PR00463">
    <property type="entry name" value="EP450I"/>
</dbReference>
<dbReference type="InterPro" id="IPR050182">
    <property type="entry name" value="Cytochrome_P450_fam2"/>
</dbReference>
<keyword evidence="4 6" id="KW-0479">Metal-binding</keyword>
<dbReference type="AlphaFoldDB" id="A0AAV6ZHW8"/>
<dbReference type="GO" id="GO:0020037">
    <property type="term" value="F:heme binding"/>
    <property type="evidence" value="ECO:0007669"/>
    <property type="project" value="InterPro"/>
</dbReference>
<organism evidence="8 9">
    <name type="scientific">Engystomops pustulosus</name>
    <name type="common">Tungara frog</name>
    <name type="synonym">Physalaemus pustulosus</name>
    <dbReference type="NCBI Taxonomy" id="76066"/>
    <lineage>
        <taxon>Eukaryota</taxon>
        <taxon>Metazoa</taxon>
        <taxon>Chordata</taxon>
        <taxon>Craniata</taxon>
        <taxon>Vertebrata</taxon>
        <taxon>Euteleostomi</taxon>
        <taxon>Amphibia</taxon>
        <taxon>Batrachia</taxon>
        <taxon>Anura</taxon>
        <taxon>Neobatrachia</taxon>
        <taxon>Hyloidea</taxon>
        <taxon>Leptodactylidae</taxon>
        <taxon>Leiuperinae</taxon>
        <taxon>Engystomops</taxon>
    </lineage>
</organism>
<dbReference type="InterPro" id="IPR036396">
    <property type="entry name" value="Cyt_P450_sf"/>
</dbReference>
<keyword evidence="7" id="KW-0560">Oxidoreductase</keyword>
<dbReference type="PRINTS" id="PR00385">
    <property type="entry name" value="P450"/>
</dbReference>
<evidence type="ECO:0000256" key="5">
    <source>
        <dbReference type="ARBA" id="ARBA00023004"/>
    </source>
</evidence>
<comment type="cofactor">
    <cofactor evidence="1 6">
        <name>heme</name>
        <dbReference type="ChEBI" id="CHEBI:30413"/>
    </cofactor>
</comment>